<proteinExistence type="predicted"/>
<keyword evidence="2" id="KW-1185">Reference proteome</keyword>
<organism evidence="1 2">
    <name type="scientific">Hymenoscyphus fraxineus</name>
    <dbReference type="NCBI Taxonomy" id="746836"/>
    <lineage>
        <taxon>Eukaryota</taxon>
        <taxon>Fungi</taxon>
        <taxon>Dikarya</taxon>
        <taxon>Ascomycota</taxon>
        <taxon>Pezizomycotina</taxon>
        <taxon>Leotiomycetes</taxon>
        <taxon>Helotiales</taxon>
        <taxon>Helotiaceae</taxon>
        <taxon>Hymenoscyphus</taxon>
    </lineage>
</organism>
<evidence type="ECO:0000313" key="1">
    <source>
        <dbReference type="EMBL" id="CAG8956519.1"/>
    </source>
</evidence>
<sequence>MAARKKHAEPKRCDRGTPISFRLRIWVGICAVHTAFPPAEVSGAAFSASTKLHDYEPVSEKEIAAVFFEQGSVKLSTLIVGENKIPHALLLSRKR</sequence>
<reference evidence="1" key="1">
    <citation type="submission" date="2021-07" db="EMBL/GenBank/DDBJ databases">
        <authorList>
            <person name="Durling M."/>
        </authorList>
    </citation>
    <scope>NUCLEOTIDE SEQUENCE</scope>
</reference>
<comment type="caution">
    <text evidence="1">The sequence shown here is derived from an EMBL/GenBank/DDBJ whole genome shotgun (WGS) entry which is preliminary data.</text>
</comment>
<dbReference type="Proteomes" id="UP000696280">
    <property type="component" value="Unassembled WGS sequence"/>
</dbReference>
<evidence type="ECO:0000313" key="2">
    <source>
        <dbReference type="Proteomes" id="UP000696280"/>
    </source>
</evidence>
<accession>A0A9N9KZ41</accession>
<dbReference type="EMBL" id="CAJVRL010000070">
    <property type="protein sequence ID" value="CAG8956519.1"/>
    <property type="molecule type" value="Genomic_DNA"/>
</dbReference>
<dbReference type="AlphaFoldDB" id="A0A9N9KZ41"/>
<dbReference type="OrthoDB" id="10370253at2759"/>
<protein>
    <submittedName>
        <fullName evidence="1">Uncharacterized protein</fullName>
    </submittedName>
</protein>
<name>A0A9N9KZ41_9HELO</name>
<gene>
    <name evidence="1" type="ORF">HYFRA_00003906</name>
</gene>